<keyword evidence="4" id="KW-1185">Reference proteome</keyword>
<dbReference type="Gene3D" id="3.80.10.10">
    <property type="entry name" value="Ribonuclease Inhibitor"/>
    <property type="match status" value="1"/>
</dbReference>
<sequence length="597" mass="70397">MEQQCTLLDQLPTELFYLLFDYFWAHEIFFSFTSLNRRINSIIKSYHAYHLNFESIRKCDFTQICESVRPEQVISLILSDKNDTPNQSTLFLSYFQIEQFTNLRSISLIKIEYKSLHRILLDLSELKQLEAVSFNYSGERGMHIKLEDNIGELPVKICSLSPNFYQEIFPQLKSIGTIYSEELTSIDLPNLLHLKLNSYSLTFDMNEIFKNAPQLQSVTFLFSHFDHFIATQSYNSIKQLNLTSAHISMPICRIEQFLQNFPNLMHFEIRDVNETTDMSILNGYQWQIITQTFKTFNFEFHVKNVLTESDLDSFRTRFWIEEKHWFVVYHDRRLFTVSLNDIGLSASSISSDSFVYLTIPNNSIIYQPNGSSDHQLTSPDKNFRLSSIKNLQLYWKNSFDTLSSIIDLNQIEYLRISHSSYHLLKYIQHHMSKLRTLYLSDNFDKMNSEDSSIHELQLKQICTLKFNSWNFSEQRNITKLSHLFPCVEHLQTWCIKSRSDIIYIIGQFKQLSSITFTIDRKVNSNRLSPEFTSELIVNDIKQHFRCSVTCELEFVLNNCGLPSLIHIWLGKRNIITTNDSQQSRFPYLIWHGIKKLF</sequence>
<dbReference type="EMBL" id="CAJNOJ010000192">
    <property type="protein sequence ID" value="CAF1269393.1"/>
    <property type="molecule type" value="Genomic_DNA"/>
</dbReference>
<reference evidence="2" key="1">
    <citation type="submission" date="2021-02" db="EMBL/GenBank/DDBJ databases">
        <authorList>
            <person name="Nowell W R."/>
        </authorList>
    </citation>
    <scope>NUCLEOTIDE SEQUENCE</scope>
</reference>
<dbReference type="Proteomes" id="UP000663852">
    <property type="component" value="Unassembled WGS sequence"/>
</dbReference>
<gene>
    <name evidence="2" type="ORF">EDS130_LOCUS28946</name>
    <name evidence="3" type="ORF">XAT740_LOCUS55218</name>
</gene>
<evidence type="ECO:0000259" key="1">
    <source>
        <dbReference type="PROSITE" id="PS50181"/>
    </source>
</evidence>
<evidence type="ECO:0000313" key="4">
    <source>
        <dbReference type="Proteomes" id="UP000663828"/>
    </source>
</evidence>
<dbReference type="InterPro" id="IPR001810">
    <property type="entry name" value="F-box_dom"/>
</dbReference>
<proteinExistence type="predicted"/>
<comment type="caution">
    <text evidence="2">The sequence shown here is derived from an EMBL/GenBank/DDBJ whole genome shotgun (WGS) entry which is preliminary data.</text>
</comment>
<accession>A0A815B6C3</accession>
<dbReference type="OrthoDB" id="9999981at2759"/>
<feature type="domain" description="F-box" evidence="1">
    <location>
        <begin position="5"/>
        <end position="56"/>
    </location>
</feature>
<dbReference type="InterPro" id="IPR032675">
    <property type="entry name" value="LRR_dom_sf"/>
</dbReference>
<organism evidence="2 5">
    <name type="scientific">Adineta ricciae</name>
    <name type="common">Rotifer</name>
    <dbReference type="NCBI Taxonomy" id="249248"/>
    <lineage>
        <taxon>Eukaryota</taxon>
        <taxon>Metazoa</taxon>
        <taxon>Spiralia</taxon>
        <taxon>Gnathifera</taxon>
        <taxon>Rotifera</taxon>
        <taxon>Eurotatoria</taxon>
        <taxon>Bdelloidea</taxon>
        <taxon>Adinetida</taxon>
        <taxon>Adinetidae</taxon>
        <taxon>Adineta</taxon>
    </lineage>
</organism>
<dbReference type="SUPFAM" id="SSF52058">
    <property type="entry name" value="L domain-like"/>
    <property type="match status" value="1"/>
</dbReference>
<dbReference type="SUPFAM" id="SSF52047">
    <property type="entry name" value="RNI-like"/>
    <property type="match status" value="1"/>
</dbReference>
<protein>
    <recommendedName>
        <fullName evidence="1">F-box domain-containing protein</fullName>
    </recommendedName>
</protein>
<evidence type="ECO:0000313" key="2">
    <source>
        <dbReference type="EMBL" id="CAF1269393.1"/>
    </source>
</evidence>
<dbReference type="Proteomes" id="UP000663828">
    <property type="component" value="Unassembled WGS sequence"/>
</dbReference>
<dbReference type="AlphaFoldDB" id="A0A815B6C3"/>
<name>A0A815B6C3_ADIRI</name>
<dbReference type="PROSITE" id="PS50181">
    <property type="entry name" value="FBOX"/>
    <property type="match status" value="1"/>
</dbReference>
<dbReference type="EMBL" id="CAJNOR010010248">
    <property type="protein sequence ID" value="CAF1652288.1"/>
    <property type="molecule type" value="Genomic_DNA"/>
</dbReference>
<evidence type="ECO:0000313" key="3">
    <source>
        <dbReference type="EMBL" id="CAF1652288.1"/>
    </source>
</evidence>
<evidence type="ECO:0000313" key="5">
    <source>
        <dbReference type="Proteomes" id="UP000663852"/>
    </source>
</evidence>